<dbReference type="AlphaFoldDB" id="A0A090D2S4"/>
<dbReference type="SMART" id="SM00922">
    <property type="entry name" value="MR_MLE"/>
    <property type="match status" value="1"/>
</dbReference>
<dbReference type="PANTHER" id="PTHR42916:SF1">
    <property type="entry name" value="PROTEIN PHYLLO, CHLOROPLASTIC"/>
    <property type="match status" value="1"/>
</dbReference>
<accession>A0A090D2S4</accession>
<evidence type="ECO:0000256" key="2">
    <source>
        <dbReference type="ARBA" id="ARBA00022842"/>
    </source>
</evidence>
<dbReference type="RefSeq" id="WP_041018439.1">
    <property type="nucleotide sequence ID" value="NZ_CCEJ010000010.1"/>
</dbReference>
<dbReference type="SFLD" id="SFLDG00180">
    <property type="entry name" value="muconate_cycloisomerase"/>
    <property type="match status" value="1"/>
</dbReference>
<reference evidence="6" key="1">
    <citation type="submission" date="2013-12" db="EMBL/GenBank/DDBJ databases">
        <authorList>
            <person name="Linke B."/>
        </authorList>
    </citation>
    <scope>NUCLEOTIDE SEQUENCE [LARGE SCALE GENOMIC DNA]</scope>
    <source>
        <strain evidence="6">CRIB-18</strain>
    </source>
</reference>
<proteinExistence type="predicted"/>
<evidence type="ECO:0000256" key="3">
    <source>
        <dbReference type="ARBA" id="ARBA00023239"/>
    </source>
</evidence>
<dbReference type="GO" id="GO:0043748">
    <property type="term" value="F:O-succinylbenzoate synthase activity"/>
    <property type="evidence" value="ECO:0007669"/>
    <property type="project" value="UniProtKB-EC"/>
</dbReference>
<dbReference type="Proteomes" id="UP000031552">
    <property type="component" value="Unassembled WGS sequence"/>
</dbReference>
<dbReference type="Pfam" id="PF21508">
    <property type="entry name" value="MenC_N"/>
    <property type="match status" value="1"/>
</dbReference>
<dbReference type="InterPro" id="IPR029017">
    <property type="entry name" value="Enolase-like_N"/>
</dbReference>
<feature type="domain" description="Mandelate racemase/muconate lactonizing enzyme C-terminal" evidence="5">
    <location>
        <begin position="119"/>
        <end position="210"/>
    </location>
</feature>
<protein>
    <recommendedName>
        <fullName evidence="4">o-succinylbenzoate synthase</fullName>
        <ecNumber evidence="4">4.2.1.113</ecNumber>
    </recommendedName>
</protein>
<dbReference type="SFLD" id="SFLDF00009">
    <property type="entry name" value="o-succinylbenzoate_synthase"/>
    <property type="match status" value="1"/>
</dbReference>
<dbReference type="SUPFAM" id="SSF54826">
    <property type="entry name" value="Enolase N-terminal domain-like"/>
    <property type="match status" value="1"/>
</dbReference>
<dbReference type="Gene3D" id="3.30.390.10">
    <property type="entry name" value="Enolase-like, N-terminal domain"/>
    <property type="match status" value="1"/>
</dbReference>
<dbReference type="InterPro" id="IPR029065">
    <property type="entry name" value="Enolase_C-like"/>
</dbReference>
<dbReference type="STRING" id="1437425.CSEC_2084"/>
<dbReference type="GO" id="GO:0046872">
    <property type="term" value="F:metal ion binding"/>
    <property type="evidence" value="ECO:0007669"/>
    <property type="project" value="UniProtKB-KW"/>
</dbReference>
<sequence length="330" mass="37157">MKVKIYQTQLYKIPLSNGIERSGLLIGILDENGNKGFGECAPLPKWSRETLEDCLQQFRQKMTDIVSIEWSTSHWQSKLLELNLHPALSFGLESALLSLISPLPKKLSLTTSALLMGSPEEILKEADQRSKEGFTFAKLKVGHLDFKTAENLIIRLKDVFRLRIDVNRAWDTLDSLRFFSKFSLDSFDYVEEPFKNPLDLDKFEHSLAVDESFPKDLSLAQLEKLPALKTLIYKPTIQGGLLQCLPLNEWANKRAVSIVLSSCFESDLALSHVASLAHRLSITTASGIGTYHYLKDTLLLHPLKFSGALVHIPDKIQPKPGLKDLEINNT</sequence>
<keyword evidence="2" id="KW-0460">Magnesium</keyword>
<dbReference type="OrthoDB" id="3725747at2"/>
<organism evidence="6 7">
    <name type="scientific">Candidatus Criblamydia sequanensis CRIB-18</name>
    <dbReference type="NCBI Taxonomy" id="1437425"/>
    <lineage>
        <taxon>Bacteria</taxon>
        <taxon>Pseudomonadati</taxon>
        <taxon>Chlamydiota</taxon>
        <taxon>Chlamydiia</taxon>
        <taxon>Parachlamydiales</taxon>
        <taxon>Candidatus Criblamydiaceae</taxon>
        <taxon>Candidatus Criblamydia</taxon>
    </lineage>
</organism>
<evidence type="ECO:0000313" key="6">
    <source>
        <dbReference type="EMBL" id="CDR34890.1"/>
    </source>
</evidence>
<evidence type="ECO:0000313" key="7">
    <source>
        <dbReference type="Proteomes" id="UP000031552"/>
    </source>
</evidence>
<dbReference type="Pfam" id="PF13378">
    <property type="entry name" value="MR_MLE_C"/>
    <property type="match status" value="1"/>
</dbReference>
<dbReference type="InterPro" id="IPR041338">
    <property type="entry name" value="OSBS_N"/>
</dbReference>
<dbReference type="EC" id="4.2.1.113" evidence="4"/>
<dbReference type="SFLD" id="SFLDS00001">
    <property type="entry name" value="Enolase"/>
    <property type="match status" value="1"/>
</dbReference>
<dbReference type="InterPro" id="IPR036849">
    <property type="entry name" value="Enolase-like_C_sf"/>
</dbReference>
<dbReference type="SUPFAM" id="SSF51604">
    <property type="entry name" value="Enolase C-terminal domain-like"/>
    <property type="match status" value="1"/>
</dbReference>
<reference evidence="6" key="2">
    <citation type="submission" date="2014-09" db="EMBL/GenBank/DDBJ databases">
        <title>Criblamydia sequanensis harbors a mega-plasmid encoding arsenite resistance.</title>
        <authorList>
            <person name="Bertelli C."/>
            <person name="Goesmann A."/>
            <person name="Greub G."/>
        </authorList>
    </citation>
    <scope>NUCLEOTIDE SEQUENCE [LARGE SCALE GENOMIC DNA]</scope>
    <source>
        <strain evidence="6">CRIB-18</strain>
    </source>
</reference>
<dbReference type="Gene3D" id="3.20.20.120">
    <property type="entry name" value="Enolase-like C-terminal domain"/>
    <property type="match status" value="1"/>
</dbReference>
<evidence type="ECO:0000256" key="1">
    <source>
        <dbReference type="ARBA" id="ARBA00022723"/>
    </source>
</evidence>
<gene>
    <name evidence="6" type="primary">menC</name>
    <name evidence="6" type="ORF">CSEC_2084</name>
</gene>
<dbReference type="eggNOG" id="COG1441">
    <property type="taxonomic scope" value="Bacteria"/>
</dbReference>
<evidence type="ECO:0000259" key="5">
    <source>
        <dbReference type="SMART" id="SM00922"/>
    </source>
</evidence>
<keyword evidence="7" id="KW-1185">Reference proteome</keyword>
<dbReference type="InterPro" id="IPR013342">
    <property type="entry name" value="Mandelate_racemase_C"/>
</dbReference>
<evidence type="ECO:0000256" key="4">
    <source>
        <dbReference type="NCBIfam" id="TIGR01927"/>
    </source>
</evidence>
<dbReference type="EMBL" id="CCEJ010000010">
    <property type="protein sequence ID" value="CDR34890.1"/>
    <property type="molecule type" value="Genomic_DNA"/>
</dbReference>
<keyword evidence="3 6" id="KW-0456">Lyase</keyword>
<dbReference type="GO" id="GO:0009234">
    <property type="term" value="P:menaquinone biosynthetic process"/>
    <property type="evidence" value="ECO:0007669"/>
    <property type="project" value="UniProtKB-UniRule"/>
</dbReference>
<dbReference type="NCBIfam" id="TIGR01927">
    <property type="entry name" value="menC_gam_Gplu"/>
    <property type="match status" value="1"/>
</dbReference>
<keyword evidence="1" id="KW-0479">Metal-binding</keyword>
<dbReference type="PANTHER" id="PTHR42916">
    <property type="entry name" value="2-SUCCINYL-5-ENOLPYRUVYL-6-HYDROXY-3-CYCLOHEXENE-1-CARBOXYLATE SYNTHASE"/>
    <property type="match status" value="1"/>
</dbReference>
<comment type="caution">
    <text evidence="6">The sequence shown here is derived from an EMBL/GenBank/DDBJ whole genome shotgun (WGS) entry which is preliminary data.</text>
</comment>
<dbReference type="CDD" id="cd03320">
    <property type="entry name" value="OSBS"/>
    <property type="match status" value="1"/>
</dbReference>
<name>A0A090D2S4_9BACT</name>